<keyword evidence="1" id="KW-0812">Transmembrane</keyword>
<organism evidence="2 3">
    <name type="scientific">Flagellimonas aquimarina</name>
    <dbReference type="NCBI Taxonomy" id="2201895"/>
    <lineage>
        <taxon>Bacteria</taxon>
        <taxon>Pseudomonadati</taxon>
        <taxon>Bacteroidota</taxon>
        <taxon>Flavobacteriia</taxon>
        <taxon>Flavobacteriales</taxon>
        <taxon>Flavobacteriaceae</taxon>
        <taxon>Flagellimonas</taxon>
    </lineage>
</organism>
<reference evidence="2 3" key="1">
    <citation type="submission" date="2018-05" db="EMBL/GenBank/DDBJ databases">
        <title>Complete genome sequence of Flagellimonas aquimarina ECD12 isolated from seaweed Ecklonia cava.</title>
        <authorList>
            <person name="Choi S."/>
            <person name="Seong C."/>
        </authorList>
    </citation>
    <scope>NUCLEOTIDE SEQUENCE [LARGE SCALE GENOMIC DNA]</scope>
    <source>
        <strain evidence="2 3">ECD12</strain>
    </source>
</reference>
<evidence type="ECO:0000313" key="3">
    <source>
        <dbReference type="Proteomes" id="UP000245762"/>
    </source>
</evidence>
<dbReference type="EMBL" id="QGEG01000003">
    <property type="protein sequence ID" value="PWL37785.1"/>
    <property type="molecule type" value="Genomic_DNA"/>
</dbReference>
<keyword evidence="3" id="KW-1185">Reference proteome</keyword>
<dbReference type="AlphaFoldDB" id="A0A316KYA9"/>
<dbReference type="OrthoDB" id="1163663at2"/>
<dbReference type="RefSeq" id="WP_109663969.1">
    <property type="nucleotide sequence ID" value="NZ_QGEG01000003.1"/>
</dbReference>
<accession>A0A316KYA9</accession>
<comment type="caution">
    <text evidence="2">The sequence shown here is derived from an EMBL/GenBank/DDBJ whole genome shotgun (WGS) entry which is preliminary data.</text>
</comment>
<proteinExistence type="predicted"/>
<feature type="transmembrane region" description="Helical" evidence="1">
    <location>
        <begin position="12"/>
        <end position="28"/>
    </location>
</feature>
<sequence length="129" mass="14340">MDANLRKRHKYNWLLLAIIMPILLVLIIKDLDFDPHENGAQESTSSASNDMVNIDLIQTANAYIVELNVKSPLKSAASIVYALDKKGVKGTKLGQINGVGSYTFPSEKEINGILIQDVIKNQEILKLEF</sequence>
<keyword evidence="1" id="KW-0472">Membrane</keyword>
<name>A0A316KYA9_9FLAO</name>
<keyword evidence="1" id="KW-1133">Transmembrane helix</keyword>
<protein>
    <submittedName>
        <fullName evidence="2">Uncharacterized protein</fullName>
    </submittedName>
</protein>
<gene>
    <name evidence="2" type="ORF">DKG77_13505</name>
</gene>
<dbReference type="Proteomes" id="UP000245762">
    <property type="component" value="Unassembled WGS sequence"/>
</dbReference>
<evidence type="ECO:0000256" key="1">
    <source>
        <dbReference type="SAM" id="Phobius"/>
    </source>
</evidence>
<evidence type="ECO:0000313" key="2">
    <source>
        <dbReference type="EMBL" id="PWL37785.1"/>
    </source>
</evidence>